<name>A0A0E9T568_ANGAN</name>
<reference evidence="1" key="1">
    <citation type="submission" date="2014-11" db="EMBL/GenBank/DDBJ databases">
        <authorList>
            <person name="Amaro Gonzalez C."/>
        </authorList>
    </citation>
    <scope>NUCLEOTIDE SEQUENCE</scope>
</reference>
<accession>A0A0E9T568</accession>
<organism evidence="1">
    <name type="scientific">Anguilla anguilla</name>
    <name type="common">European freshwater eel</name>
    <name type="synonym">Muraena anguilla</name>
    <dbReference type="NCBI Taxonomy" id="7936"/>
    <lineage>
        <taxon>Eukaryota</taxon>
        <taxon>Metazoa</taxon>
        <taxon>Chordata</taxon>
        <taxon>Craniata</taxon>
        <taxon>Vertebrata</taxon>
        <taxon>Euteleostomi</taxon>
        <taxon>Actinopterygii</taxon>
        <taxon>Neopterygii</taxon>
        <taxon>Teleostei</taxon>
        <taxon>Anguilliformes</taxon>
        <taxon>Anguillidae</taxon>
        <taxon>Anguilla</taxon>
    </lineage>
</organism>
<proteinExistence type="predicted"/>
<dbReference type="AlphaFoldDB" id="A0A0E9T568"/>
<reference evidence="1" key="2">
    <citation type="journal article" date="2015" name="Fish Shellfish Immunol.">
        <title>Early steps in the European eel (Anguilla anguilla)-Vibrio vulnificus interaction in the gills: Role of the RtxA13 toxin.</title>
        <authorList>
            <person name="Callol A."/>
            <person name="Pajuelo D."/>
            <person name="Ebbesson L."/>
            <person name="Teles M."/>
            <person name="MacKenzie S."/>
            <person name="Amaro C."/>
        </authorList>
    </citation>
    <scope>NUCLEOTIDE SEQUENCE</scope>
</reference>
<protein>
    <submittedName>
        <fullName evidence="1">Uncharacterized protein</fullName>
    </submittedName>
</protein>
<dbReference type="EMBL" id="GBXM01059828">
    <property type="protein sequence ID" value="JAH48749.1"/>
    <property type="molecule type" value="Transcribed_RNA"/>
</dbReference>
<evidence type="ECO:0000313" key="1">
    <source>
        <dbReference type="EMBL" id="JAH48749.1"/>
    </source>
</evidence>
<sequence>MSPSPPAHSLANRAGRARIGSVILM</sequence>